<keyword evidence="2" id="KW-0547">Nucleotide-binding</keyword>
<evidence type="ECO:0000256" key="1">
    <source>
        <dbReference type="ARBA" id="ARBA00022448"/>
    </source>
</evidence>
<name>A0ABN1QXF3_9ACTN</name>
<dbReference type="SUPFAM" id="SSF52540">
    <property type="entry name" value="P-loop containing nucleoside triphosphate hydrolases"/>
    <property type="match status" value="1"/>
</dbReference>
<reference evidence="6 7" key="1">
    <citation type="journal article" date="2019" name="Int. J. Syst. Evol. Microbiol.">
        <title>The Global Catalogue of Microorganisms (GCM) 10K type strain sequencing project: providing services to taxonomists for standard genome sequencing and annotation.</title>
        <authorList>
            <consortium name="The Broad Institute Genomics Platform"/>
            <consortium name="The Broad Institute Genome Sequencing Center for Infectious Disease"/>
            <person name="Wu L."/>
            <person name="Ma J."/>
        </authorList>
    </citation>
    <scope>NUCLEOTIDE SEQUENCE [LARGE SCALE GENOMIC DNA]</scope>
    <source>
        <strain evidence="6 7">JCM 11444</strain>
    </source>
</reference>
<comment type="caution">
    <text evidence="6">The sequence shown here is derived from an EMBL/GenBank/DDBJ whole genome shotgun (WGS) entry which is preliminary data.</text>
</comment>
<gene>
    <name evidence="6" type="ORF">GCM10009575_070360</name>
</gene>
<keyword evidence="7" id="KW-1185">Reference proteome</keyword>
<dbReference type="Pfam" id="PF00005">
    <property type="entry name" value="ABC_tran"/>
    <property type="match status" value="1"/>
</dbReference>
<dbReference type="SMART" id="SM00382">
    <property type="entry name" value="AAA"/>
    <property type="match status" value="1"/>
</dbReference>
<feature type="region of interest" description="Disordered" evidence="4">
    <location>
        <begin position="1"/>
        <end position="34"/>
    </location>
</feature>
<evidence type="ECO:0000313" key="6">
    <source>
        <dbReference type="EMBL" id="GAA0948801.1"/>
    </source>
</evidence>
<dbReference type="Pfam" id="PF13379">
    <property type="entry name" value="NMT1_2"/>
    <property type="match status" value="1"/>
</dbReference>
<dbReference type="SUPFAM" id="SSF53850">
    <property type="entry name" value="Periplasmic binding protein-like II"/>
    <property type="match status" value="1"/>
</dbReference>
<keyword evidence="1" id="KW-0813">Transport</keyword>
<dbReference type="Gene3D" id="3.40.50.300">
    <property type="entry name" value="P-loop containing nucleotide triphosphate hydrolases"/>
    <property type="match status" value="1"/>
</dbReference>
<dbReference type="EMBL" id="BAAAID010000060">
    <property type="protein sequence ID" value="GAA0948801.1"/>
    <property type="molecule type" value="Genomic_DNA"/>
</dbReference>
<sequence>MRARPAAFYGARIPATTHRGAHGATGQQRTLRHVRRRPPHRRHVGLAQRVRRGHHRLRRGGGGTEGPTVRVAVGIDPSFAPFFLPDAQGLWAKHGVKVQLVQFGRGGEGVDALAGGQVQLAGNSDTTTIGQLQQHPGLRSLLVYEQSGRYLKVVLGPKTGSPVKIRKVAVVPGLSELAATRFLEAKGIDKKSVTFITADPPEIPALLQKGDVDAYVLWDPWPEKGVELGGRIVGTTGDYGVSYAQWLIADNSWLSSHKSIAAKVARTLQDAARRTESDPDAAAATQKAARIPTAQTVEAIKEIDFGVRDITSADLKTYTATAQFYVEHRQGQVPAGCGQDRAARLVHPADEGIVMTKAIEADLSPATSEGGHGAAVHVDGVDIRFGSFHAVRDISLDIAAGEFLCLLGPSGCGKSTLLSALAGFVRPHQGSLTVDGTPVTGPDPELGMVFQSSEALFDWLTVRQNVAFGPRMRGKSRAEQTALADEYLGLVGLRHCADRYPAQLSGGMRQRVQIARVLANRPQVVLMDEPFGALDAQTRQVMQEEMARLWQASGCTVVFVTHDIDEAILLADRIAVMTAGPAGSVKSVYTVDLPRPRDESDPAARELRRSLRQDIGEEVRKALRDQGLDTERGPEDER</sequence>
<protein>
    <recommendedName>
        <fullName evidence="5">ABC transporter domain-containing protein</fullName>
    </recommendedName>
</protein>
<dbReference type="InterPro" id="IPR003593">
    <property type="entry name" value="AAA+_ATPase"/>
</dbReference>
<dbReference type="PROSITE" id="PS50893">
    <property type="entry name" value="ABC_TRANSPORTER_2"/>
    <property type="match status" value="1"/>
</dbReference>
<dbReference type="Gene3D" id="3.40.190.10">
    <property type="entry name" value="Periplasmic binding protein-like II"/>
    <property type="match status" value="2"/>
</dbReference>
<evidence type="ECO:0000256" key="4">
    <source>
        <dbReference type="SAM" id="MobiDB-lite"/>
    </source>
</evidence>
<dbReference type="InterPro" id="IPR003439">
    <property type="entry name" value="ABC_transporter-like_ATP-bd"/>
</dbReference>
<dbReference type="InterPro" id="IPR050166">
    <property type="entry name" value="ABC_transporter_ATP-bind"/>
</dbReference>
<dbReference type="Proteomes" id="UP001500418">
    <property type="component" value="Unassembled WGS sequence"/>
</dbReference>
<keyword evidence="3" id="KW-0067">ATP-binding</keyword>
<dbReference type="CDD" id="cd03293">
    <property type="entry name" value="ABC_NrtD_SsuB_transporters"/>
    <property type="match status" value="1"/>
</dbReference>
<dbReference type="PANTHER" id="PTHR42788">
    <property type="entry name" value="TAURINE IMPORT ATP-BINDING PROTEIN-RELATED"/>
    <property type="match status" value="1"/>
</dbReference>
<dbReference type="PANTHER" id="PTHR42788:SF13">
    <property type="entry name" value="ALIPHATIC SULFONATES IMPORT ATP-BINDING PROTEIN SSUB"/>
    <property type="match status" value="1"/>
</dbReference>
<feature type="domain" description="ABC transporter" evidence="5">
    <location>
        <begin position="376"/>
        <end position="604"/>
    </location>
</feature>
<evidence type="ECO:0000256" key="2">
    <source>
        <dbReference type="ARBA" id="ARBA00022741"/>
    </source>
</evidence>
<evidence type="ECO:0000256" key="3">
    <source>
        <dbReference type="ARBA" id="ARBA00022840"/>
    </source>
</evidence>
<dbReference type="InterPro" id="IPR017871">
    <property type="entry name" value="ABC_transporter-like_CS"/>
</dbReference>
<proteinExistence type="predicted"/>
<dbReference type="PROSITE" id="PS00211">
    <property type="entry name" value="ABC_TRANSPORTER_1"/>
    <property type="match status" value="1"/>
</dbReference>
<organism evidence="6 7">
    <name type="scientific">Streptomyces rhizosphaericus</name>
    <dbReference type="NCBI Taxonomy" id="114699"/>
    <lineage>
        <taxon>Bacteria</taxon>
        <taxon>Bacillati</taxon>
        <taxon>Actinomycetota</taxon>
        <taxon>Actinomycetes</taxon>
        <taxon>Kitasatosporales</taxon>
        <taxon>Streptomycetaceae</taxon>
        <taxon>Streptomyces</taxon>
        <taxon>Streptomyces violaceusniger group</taxon>
    </lineage>
</organism>
<accession>A0ABN1QXF3</accession>
<evidence type="ECO:0000259" key="5">
    <source>
        <dbReference type="PROSITE" id="PS50893"/>
    </source>
</evidence>
<evidence type="ECO:0000313" key="7">
    <source>
        <dbReference type="Proteomes" id="UP001500418"/>
    </source>
</evidence>
<dbReference type="InterPro" id="IPR027417">
    <property type="entry name" value="P-loop_NTPase"/>
</dbReference>